<reference evidence="1" key="1">
    <citation type="submission" date="2013-11" db="EMBL/GenBank/DDBJ databases">
        <title>The Genome Sequence of Phytophthora parasitica CJ02B3.</title>
        <authorList>
            <consortium name="The Broad Institute Genomics Platform"/>
            <person name="Russ C."/>
            <person name="Tyler B."/>
            <person name="Panabieres F."/>
            <person name="Shan W."/>
            <person name="Tripathy S."/>
            <person name="Grunwald N."/>
            <person name="Machado M."/>
            <person name="Johnson C.S."/>
            <person name="Arredondo F."/>
            <person name="Hong C."/>
            <person name="Coffey M."/>
            <person name="Young S.K."/>
            <person name="Zeng Q."/>
            <person name="Gargeya S."/>
            <person name="Fitzgerald M."/>
            <person name="Abouelleil A."/>
            <person name="Alvarado L."/>
            <person name="Chapman S.B."/>
            <person name="Gainer-Dewar J."/>
            <person name="Goldberg J."/>
            <person name="Griggs A."/>
            <person name="Gujja S."/>
            <person name="Hansen M."/>
            <person name="Howarth C."/>
            <person name="Imamovic A."/>
            <person name="Ireland A."/>
            <person name="Larimer J."/>
            <person name="McCowan C."/>
            <person name="Murphy C."/>
            <person name="Pearson M."/>
            <person name="Poon T.W."/>
            <person name="Priest M."/>
            <person name="Roberts A."/>
            <person name="Saif S."/>
            <person name="Shea T."/>
            <person name="Sykes S."/>
            <person name="Wortman J."/>
            <person name="Nusbaum C."/>
            <person name="Birren B."/>
        </authorList>
    </citation>
    <scope>NUCLEOTIDE SEQUENCE [LARGE SCALE GENOMIC DNA]</scope>
    <source>
        <strain evidence="1">CJ02B3</strain>
    </source>
</reference>
<protein>
    <submittedName>
        <fullName evidence="2">Uncharacterized protein</fullName>
    </submittedName>
</protein>
<organism evidence="2">
    <name type="scientific">Phytophthora nicotianae</name>
    <name type="common">Potato buckeye rot agent</name>
    <name type="synonym">Phytophthora parasitica</name>
    <dbReference type="NCBI Taxonomy" id="4792"/>
    <lineage>
        <taxon>Eukaryota</taxon>
        <taxon>Sar</taxon>
        <taxon>Stramenopiles</taxon>
        <taxon>Oomycota</taxon>
        <taxon>Peronosporomycetes</taxon>
        <taxon>Peronosporales</taxon>
        <taxon>Peronosporaceae</taxon>
        <taxon>Phytophthora</taxon>
    </lineage>
</organism>
<dbReference type="EMBL" id="KI687042">
    <property type="protein sequence ID" value="ETK83246.1"/>
    <property type="molecule type" value="Genomic_DNA"/>
</dbReference>
<dbReference type="EMBL" id="KI673727">
    <property type="protein sequence ID" value="ETL36639.1"/>
    <property type="molecule type" value="Genomic_DNA"/>
</dbReference>
<gene>
    <name evidence="1" type="ORF">L915_11508</name>
    <name evidence="2" type="ORF">L916_11424</name>
</gene>
<dbReference type="Proteomes" id="UP000053864">
    <property type="component" value="Unassembled WGS sequence"/>
</dbReference>
<proteinExistence type="predicted"/>
<reference evidence="2" key="2">
    <citation type="submission" date="2013-11" db="EMBL/GenBank/DDBJ databases">
        <title>The Genome Sequence of Phytophthora parasitica CJ05E6.</title>
        <authorList>
            <consortium name="The Broad Institute Genomics Platform"/>
            <person name="Russ C."/>
            <person name="Tyler B."/>
            <person name="Panabieres F."/>
            <person name="Shan W."/>
            <person name="Tripathy S."/>
            <person name="Grunwald N."/>
            <person name="Machado M."/>
            <person name="Johnson C.S."/>
            <person name="Arredondo F."/>
            <person name="Hong C."/>
            <person name="Coffey M."/>
            <person name="Young S.K."/>
            <person name="Zeng Q."/>
            <person name="Gargeya S."/>
            <person name="Fitzgerald M."/>
            <person name="Abouelleil A."/>
            <person name="Alvarado L."/>
            <person name="Chapman S.B."/>
            <person name="Gainer-Dewar J."/>
            <person name="Goldberg J."/>
            <person name="Griggs A."/>
            <person name="Gujja S."/>
            <person name="Hansen M."/>
            <person name="Howarth C."/>
            <person name="Imamovic A."/>
            <person name="Ireland A."/>
            <person name="Larimer J."/>
            <person name="McCowan C."/>
            <person name="Murphy C."/>
            <person name="Pearson M."/>
            <person name="Poon T.W."/>
            <person name="Priest M."/>
            <person name="Roberts A."/>
            <person name="Saif S."/>
            <person name="Shea T."/>
            <person name="Sykes S."/>
            <person name="Wortman J."/>
            <person name="Nusbaum C."/>
            <person name="Birren B."/>
        </authorList>
    </citation>
    <scope>NUCLEOTIDE SEQUENCE [LARGE SCALE GENOMIC DNA]</scope>
    <source>
        <strain evidence="2">CJ05E6</strain>
    </source>
</reference>
<dbReference type="AlphaFoldDB" id="W2IR20"/>
<dbReference type="Proteomes" id="UP000053236">
    <property type="component" value="Unassembled WGS sequence"/>
</dbReference>
<accession>W2IR20</accession>
<evidence type="ECO:0000313" key="2">
    <source>
        <dbReference type="EMBL" id="ETL36639.1"/>
    </source>
</evidence>
<name>W2IR20_PHYNI</name>
<evidence type="ECO:0000313" key="1">
    <source>
        <dbReference type="EMBL" id="ETK83246.1"/>
    </source>
</evidence>
<sequence>MDPFYLLPTKLLDACVKLLAVSNTKATAISVDDSQSSQISSTHTDKAPVETLVIKDVGYFSRKQLETFKRVQILKEFVELGIDVYKWLVDVAAPALPADYQSLSQQWRMQ</sequence>